<dbReference type="FunFam" id="3.40.50.1820:FF:000277">
    <property type="entry name" value="Carboxylic ester hydrolase"/>
    <property type="match status" value="1"/>
</dbReference>
<evidence type="ECO:0000256" key="1">
    <source>
        <dbReference type="ARBA" id="ARBA00005964"/>
    </source>
</evidence>
<dbReference type="ESTHER" id="caere-e3lif8">
    <property type="family name" value="Carb_B_Nematoda"/>
</dbReference>
<dbReference type="EC" id="3.1.1.-" evidence="4"/>
<dbReference type="eggNOG" id="KOG1516">
    <property type="taxonomic scope" value="Eukaryota"/>
</dbReference>
<dbReference type="Proteomes" id="UP000008281">
    <property type="component" value="Unassembled WGS sequence"/>
</dbReference>
<dbReference type="InterPro" id="IPR019826">
    <property type="entry name" value="Carboxylesterase_B_AS"/>
</dbReference>
<dbReference type="PANTHER" id="PTHR11559">
    <property type="entry name" value="CARBOXYLESTERASE"/>
    <property type="match status" value="1"/>
</dbReference>
<keyword evidence="8" id="KW-1185">Reference proteome</keyword>
<dbReference type="PROSITE" id="PS00122">
    <property type="entry name" value="CARBOXYLESTERASE_B_1"/>
    <property type="match status" value="1"/>
</dbReference>
<dbReference type="AlphaFoldDB" id="E3LIF8"/>
<name>E3LIF8_CAERE</name>
<evidence type="ECO:0000256" key="5">
    <source>
        <dbReference type="SAM" id="Phobius"/>
    </source>
</evidence>
<feature type="domain" description="Carboxylesterase type B" evidence="6">
    <location>
        <begin position="7"/>
        <end position="531"/>
    </location>
</feature>
<dbReference type="InterPro" id="IPR050309">
    <property type="entry name" value="Type-B_Carboxylest/Lipase"/>
</dbReference>
<sequence length="661" mass="74897">MANCKETISVGEIEGNHLNATYSPFGNQSAIVFLGIPYVEPPLGYLRFKKPRPPISWDGVRETKEYKAACMSDPLRTYKNGVGGPISEDCLHLNVFTNRYCMEKKTCSVMIIIHGGGLLFESAAAFNPEILINNFVGQSRNIVVVSTNYRLGIFGFGQLNGEEEHQNVALFDIMEAVKWVRREIKNFGGDKDRITLAGHSAGAALTVAFTNSPLTKGLIHQQIVMSAPIPNLSKQSNFKGTTRVAQIVGCLEEVVGFKELSRREMRRTYSCLRSKPAQSILDAQLYVLKNSTYYFGAPHVDGQFVADYADHLFAAKSIYPVNTLIGTTTAELRKTQFLTDPKNSEKKSDLVKNICEHIGYELYKIPEQFSKQCHNYYMAQDHSQYLSDDMEFYSQAALMADAHSSHNTKVFLYSWNPENLKQKCSYSYAYTGAGTAYRKIFNEPSPHHSEDLIYVFGTSRGPFTPKDYEIEKVYSGVFASFVNSGDPSPSEEQPWLQYTSEKKEHFLIDFDEKLKMPGMRENYYADSVQFWSSVGPKSFEEHWSPSLDTFHITNLIGPIASHLENRSMDFDKTFEFADAMYYEREQFLKEMKSKRRVELEYGDLKEKRIDLRAGETKSNGGGGINILLVIFAGTLLAGILYIAFTHCCLHYKTRKGYQLLK</sequence>
<accession>E3LIF8</accession>
<keyword evidence="3 4" id="KW-0378">Hydrolase</keyword>
<comment type="similarity">
    <text evidence="1 4">Belongs to the type-B carboxylesterase/lipase family.</text>
</comment>
<dbReference type="InParanoid" id="E3LIF8"/>
<dbReference type="OrthoDB" id="19653at2759"/>
<keyword evidence="5" id="KW-0812">Transmembrane</keyword>
<dbReference type="SUPFAM" id="SSF53474">
    <property type="entry name" value="alpha/beta-Hydrolases"/>
    <property type="match status" value="1"/>
</dbReference>
<dbReference type="InterPro" id="IPR029058">
    <property type="entry name" value="AB_hydrolase_fold"/>
</dbReference>
<proteinExistence type="inferred from homology"/>
<evidence type="ECO:0000256" key="4">
    <source>
        <dbReference type="RuleBase" id="RU361235"/>
    </source>
</evidence>
<evidence type="ECO:0000256" key="2">
    <source>
        <dbReference type="ARBA" id="ARBA00022487"/>
    </source>
</evidence>
<keyword evidence="2" id="KW-0719">Serine esterase</keyword>
<dbReference type="EMBL" id="DS268409">
    <property type="protein sequence ID" value="EFO95005.1"/>
    <property type="molecule type" value="Genomic_DNA"/>
</dbReference>
<dbReference type="GO" id="GO:0052689">
    <property type="term" value="F:carboxylic ester hydrolase activity"/>
    <property type="evidence" value="ECO:0007669"/>
    <property type="project" value="UniProtKB-KW"/>
</dbReference>
<dbReference type="HOGENOM" id="CLU_006586_13_2_1"/>
<dbReference type="Pfam" id="PF00135">
    <property type="entry name" value="COesterase"/>
    <property type="match status" value="1"/>
</dbReference>
<evidence type="ECO:0000259" key="6">
    <source>
        <dbReference type="Pfam" id="PF00135"/>
    </source>
</evidence>
<dbReference type="STRING" id="31234.E3LIF8"/>
<evidence type="ECO:0000256" key="3">
    <source>
        <dbReference type="ARBA" id="ARBA00022801"/>
    </source>
</evidence>
<keyword evidence="5" id="KW-0472">Membrane</keyword>
<feature type="transmembrane region" description="Helical" evidence="5">
    <location>
        <begin position="626"/>
        <end position="651"/>
    </location>
</feature>
<dbReference type="Gene3D" id="3.40.50.1820">
    <property type="entry name" value="alpha/beta hydrolase"/>
    <property type="match status" value="1"/>
</dbReference>
<reference evidence="7" key="1">
    <citation type="submission" date="2007-07" db="EMBL/GenBank/DDBJ databases">
        <title>PCAP assembly of the Caenorhabditis remanei genome.</title>
        <authorList>
            <consortium name="The Caenorhabditis remanei Sequencing Consortium"/>
            <person name="Wilson R.K."/>
        </authorList>
    </citation>
    <scope>NUCLEOTIDE SEQUENCE [LARGE SCALE GENOMIC DNA]</scope>
    <source>
        <strain evidence="7">PB4641</strain>
    </source>
</reference>
<keyword evidence="5" id="KW-1133">Transmembrane helix</keyword>
<protein>
    <recommendedName>
        <fullName evidence="4">Carboxylic ester hydrolase</fullName>
        <ecNumber evidence="4">3.1.1.-</ecNumber>
    </recommendedName>
</protein>
<evidence type="ECO:0000313" key="7">
    <source>
        <dbReference type="EMBL" id="EFO95005.1"/>
    </source>
</evidence>
<evidence type="ECO:0000313" key="8">
    <source>
        <dbReference type="Proteomes" id="UP000008281"/>
    </source>
</evidence>
<organism evidence="8">
    <name type="scientific">Caenorhabditis remanei</name>
    <name type="common">Caenorhabditis vulgaris</name>
    <dbReference type="NCBI Taxonomy" id="31234"/>
    <lineage>
        <taxon>Eukaryota</taxon>
        <taxon>Metazoa</taxon>
        <taxon>Ecdysozoa</taxon>
        <taxon>Nematoda</taxon>
        <taxon>Chromadorea</taxon>
        <taxon>Rhabditida</taxon>
        <taxon>Rhabditina</taxon>
        <taxon>Rhabditomorpha</taxon>
        <taxon>Rhabditoidea</taxon>
        <taxon>Rhabditidae</taxon>
        <taxon>Peloderinae</taxon>
        <taxon>Caenorhabditis</taxon>
    </lineage>
</organism>
<dbReference type="OMA" id="KEYKAAC"/>
<gene>
    <name evidence="7" type="ORF">CRE_09367</name>
</gene>
<dbReference type="InterPro" id="IPR002018">
    <property type="entry name" value="CarbesteraseB"/>
</dbReference>